<keyword evidence="2" id="KW-0805">Transcription regulation</keyword>
<dbReference type="InterPro" id="IPR013324">
    <property type="entry name" value="RNA_pol_sigma_r3/r4-like"/>
</dbReference>
<feature type="domain" description="RNA polymerase sigma factor 70 region 4 type 2" evidence="6">
    <location>
        <begin position="119"/>
        <end position="171"/>
    </location>
</feature>
<comment type="caution">
    <text evidence="7">The sequence shown here is derived from an EMBL/GenBank/DDBJ whole genome shotgun (WGS) entry which is preliminary data.</text>
</comment>
<dbReference type="GO" id="GO:0006352">
    <property type="term" value="P:DNA-templated transcription initiation"/>
    <property type="evidence" value="ECO:0007669"/>
    <property type="project" value="InterPro"/>
</dbReference>
<reference evidence="7 8" key="1">
    <citation type="submission" date="2019-03" db="EMBL/GenBank/DDBJ databases">
        <title>Genomic Encyclopedia of Archaeal and Bacterial Type Strains, Phase II (KMG-II): from individual species to whole genera.</title>
        <authorList>
            <person name="Goeker M."/>
        </authorList>
    </citation>
    <scope>NUCLEOTIDE SEQUENCE [LARGE SCALE GENOMIC DNA]</scope>
    <source>
        <strain evidence="7 8">DSM 28353</strain>
    </source>
</reference>
<dbReference type="Gene3D" id="1.10.10.10">
    <property type="entry name" value="Winged helix-like DNA-binding domain superfamily/Winged helix DNA-binding domain"/>
    <property type="match status" value="1"/>
</dbReference>
<gene>
    <name evidence="7" type="ORF">CLV99_4153</name>
</gene>
<dbReference type="SUPFAM" id="SSF88946">
    <property type="entry name" value="Sigma2 domain of RNA polymerase sigma factors"/>
    <property type="match status" value="1"/>
</dbReference>
<dbReference type="EMBL" id="SNYV01000018">
    <property type="protein sequence ID" value="TDQ73716.1"/>
    <property type="molecule type" value="Genomic_DNA"/>
</dbReference>
<dbReference type="InterPro" id="IPR014327">
    <property type="entry name" value="RNA_pol_sigma70_bacteroid"/>
</dbReference>
<dbReference type="InterPro" id="IPR039425">
    <property type="entry name" value="RNA_pol_sigma-70-like"/>
</dbReference>
<evidence type="ECO:0000256" key="4">
    <source>
        <dbReference type="ARBA" id="ARBA00023163"/>
    </source>
</evidence>
<dbReference type="Proteomes" id="UP000295292">
    <property type="component" value="Unassembled WGS sequence"/>
</dbReference>
<dbReference type="InterPro" id="IPR036388">
    <property type="entry name" value="WH-like_DNA-bd_sf"/>
</dbReference>
<protein>
    <submittedName>
        <fullName evidence="7">RNA polymerase sigma-70 factor (ECF subfamily)</fullName>
    </submittedName>
</protein>
<dbReference type="Pfam" id="PF04542">
    <property type="entry name" value="Sigma70_r2"/>
    <property type="match status" value="1"/>
</dbReference>
<dbReference type="InterPro" id="IPR013325">
    <property type="entry name" value="RNA_pol_sigma_r2"/>
</dbReference>
<evidence type="ECO:0000313" key="8">
    <source>
        <dbReference type="Proteomes" id="UP000295292"/>
    </source>
</evidence>
<proteinExistence type="inferred from homology"/>
<dbReference type="SUPFAM" id="SSF88659">
    <property type="entry name" value="Sigma3 and sigma4 domains of RNA polymerase sigma factors"/>
    <property type="match status" value="1"/>
</dbReference>
<keyword evidence="4" id="KW-0804">Transcription</keyword>
<organism evidence="7 8">
    <name type="scientific">Sphingobacterium yanglingense</name>
    <dbReference type="NCBI Taxonomy" id="1437280"/>
    <lineage>
        <taxon>Bacteria</taxon>
        <taxon>Pseudomonadati</taxon>
        <taxon>Bacteroidota</taxon>
        <taxon>Sphingobacteriia</taxon>
        <taxon>Sphingobacteriales</taxon>
        <taxon>Sphingobacteriaceae</taxon>
        <taxon>Sphingobacterium</taxon>
    </lineage>
</organism>
<dbReference type="PANTHER" id="PTHR43133:SF46">
    <property type="entry name" value="RNA POLYMERASE SIGMA-70 FACTOR ECF SUBFAMILY"/>
    <property type="match status" value="1"/>
</dbReference>
<accession>A0A4R6W7X4</accession>
<keyword evidence="3" id="KW-0731">Sigma factor</keyword>
<dbReference type="NCBIfam" id="TIGR02937">
    <property type="entry name" value="sigma70-ECF"/>
    <property type="match status" value="1"/>
</dbReference>
<dbReference type="Pfam" id="PF08281">
    <property type="entry name" value="Sigma70_r4_2"/>
    <property type="match status" value="1"/>
</dbReference>
<dbReference type="InterPro" id="IPR014284">
    <property type="entry name" value="RNA_pol_sigma-70_dom"/>
</dbReference>
<dbReference type="AlphaFoldDB" id="A0A4R6W7X4"/>
<evidence type="ECO:0000256" key="1">
    <source>
        <dbReference type="ARBA" id="ARBA00010641"/>
    </source>
</evidence>
<comment type="similarity">
    <text evidence="1">Belongs to the sigma-70 factor family. ECF subfamily.</text>
</comment>
<name>A0A4R6W7X4_9SPHI</name>
<dbReference type="GO" id="GO:0016987">
    <property type="term" value="F:sigma factor activity"/>
    <property type="evidence" value="ECO:0007669"/>
    <property type="project" value="UniProtKB-KW"/>
</dbReference>
<dbReference type="RefSeq" id="WP_162850173.1">
    <property type="nucleotide sequence ID" value="NZ_SNYV01000018.1"/>
</dbReference>
<keyword evidence="8" id="KW-1185">Reference proteome</keyword>
<dbReference type="GO" id="GO:0003677">
    <property type="term" value="F:DNA binding"/>
    <property type="evidence" value="ECO:0007669"/>
    <property type="project" value="InterPro"/>
</dbReference>
<sequence length="187" mass="21692">MKTNIKACSEPKTLSSEDFLTFDEVYDRYWKPLYRTALRILNDEQAAEDIIQDTFVRLWEHWDTMCHINIKGWLFTTSYRLVLKSLKQLKSSQVLDGSDLSPVWAPEADSSIQLQQLQKQVDECVDELPEKCRKVYTMSRNEQLSIKRIAVELGISPKTVEGHMTLALKRIRQSIGSLTILLLLLFL</sequence>
<dbReference type="InterPro" id="IPR007627">
    <property type="entry name" value="RNA_pol_sigma70_r2"/>
</dbReference>
<evidence type="ECO:0000256" key="3">
    <source>
        <dbReference type="ARBA" id="ARBA00023082"/>
    </source>
</evidence>
<feature type="domain" description="RNA polymerase sigma-70 region 2" evidence="5">
    <location>
        <begin position="26"/>
        <end position="89"/>
    </location>
</feature>
<dbReference type="PANTHER" id="PTHR43133">
    <property type="entry name" value="RNA POLYMERASE ECF-TYPE SIGMA FACTO"/>
    <property type="match status" value="1"/>
</dbReference>
<evidence type="ECO:0000256" key="2">
    <source>
        <dbReference type="ARBA" id="ARBA00023015"/>
    </source>
</evidence>
<evidence type="ECO:0000259" key="5">
    <source>
        <dbReference type="Pfam" id="PF04542"/>
    </source>
</evidence>
<dbReference type="Gene3D" id="1.10.1740.10">
    <property type="match status" value="1"/>
</dbReference>
<evidence type="ECO:0000259" key="6">
    <source>
        <dbReference type="Pfam" id="PF08281"/>
    </source>
</evidence>
<dbReference type="NCBIfam" id="TIGR02985">
    <property type="entry name" value="Sig70_bacteroi1"/>
    <property type="match status" value="1"/>
</dbReference>
<evidence type="ECO:0000313" key="7">
    <source>
        <dbReference type="EMBL" id="TDQ73716.1"/>
    </source>
</evidence>
<dbReference type="InterPro" id="IPR013249">
    <property type="entry name" value="RNA_pol_sigma70_r4_t2"/>
</dbReference>